<dbReference type="GO" id="GO:0120518">
    <property type="term" value="F:protein N-terminal-methionine acetyltransferase activity"/>
    <property type="evidence" value="ECO:0007669"/>
    <property type="project" value="UniProtKB-EC"/>
</dbReference>
<evidence type="ECO:0000256" key="6">
    <source>
        <dbReference type="ARBA" id="ARBA00025774"/>
    </source>
</evidence>
<keyword evidence="14" id="KW-1185">Reference proteome</keyword>
<dbReference type="InterPro" id="IPR000182">
    <property type="entry name" value="GNAT_dom"/>
</dbReference>
<protein>
    <recommendedName>
        <fullName evidence="8">N-alpha-acetyltransferase 60</fullName>
        <ecNumber evidence="7">2.3.1.259</ecNumber>
        <ecNumber evidence="1">2.3.1.48</ecNumber>
    </recommendedName>
</protein>
<evidence type="ECO:0000256" key="3">
    <source>
        <dbReference type="ARBA" id="ARBA00022829"/>
    </source>
</evidence>
<evidence type="ECO:0000256" key="1">
    <source>
        <dbReference type="ARBA" id="ARBA00013184"/>
    </source>
</evidence>
<dbReference type="PANTHER" id="PTHR14744:SF15">
    <property type="entry name" value="N-ALPHA-ACETYLTRANSFERASE 60"/>
    <property type="match status" value="1"/>
</dbReference>
<dbReference type="EC" id="2.3.1.259" evidence="7"/>
<evidence type="ECO:0000256" key="10">
    <source>
        <dbReference type="ARBA" id="ARBA00048848"/>
    </source>
</evidence>
<evidence type="ECO:0000256" key="7">
    <source>
        <dbReference type="ARBA" id="ARBA00026111"/>
    </source>
</evidence>
<dbReference type="GO" id="GO:0004402">
    <property type="term" value="F:histone acetyltransferase activity"/>
    <property type="evidence" value="ECO:0007669"/>
    <property type="project" value="TreeGrafter"/>
</dbReference>
<keyword evidence="4" id="KW-0156">Chromatin regulator</keyword>
<accession>A0A7J6M1B2</accession>
<dbReference type="EMBL" id="JAAPAO010000277">
    <property type="protein sequence ID" value="KAF4664881.1"/>
    <property type="molecule type" value="Genomic_DNA"/>
</dbReference>
<sequence>MTILMKKLLFVALLVAYTRGDVDPLHDFIDASDDDSGVTYRDYQAGDKMNGGPVAACDKPLRRCFVAVDTSVGPKTVIGVIETEIPDSTLDKDTGKLIRDKTPPSVKKDGEIGYIHGVAVVDAWRRRGIATNLIDLRFKNIDDKRPEVSALYLDVMLTNKEAIALYEKTGFVRITKDPNWLTMARYLAHSR</sequence>
<comment type="caution">
    <text evidence="13">The sequence shown here is derived from an EMBL/GenBank/DDBJ whole genome shotgun (WGS) entry which is preliminary data.</text>
</comment>
<evidence type="ECO:0000256" key="5">
    <source>
        <dbReference type="ARBA" id="ARBA00023315"/>
    </source>
</evidence>
<evidence type="ECO:0000256" key="8">
    <source>
        <dbReference type="ARBA" id="ARBA00026144"/>
    </source>
</evidence>
<evidence type="ECO:0000256" key="4">
    <source>
        <dbReference type="ARBA" id="ARBA00022853"/>
    </source>
</evidence>
<keyword evidence="2" id="KW-0808">Transferase</keyword>
<evidence type="ECO:0000256" key="11">
    <source>
        <dbReference type="SAM" id="SignalP"/>
    </source>
</evidence>
<dbReference type="GO" id="GO:0000139">
    <property type="term" value="C:Golgi membrane"/>
    <property type="evidence" value="ECO:0007669"/>
    <property type="project" value="TreeGrafter"/>
</dbReference>
<dbReference type="InterPro" id="IPR016181">
    <property type="entry name" value="Acyl_CoA_acyltransferase"/>
</dbReference>
<evidence type="ECO:0000313" key="14">
    <source>
        <dbReference type="Proteomes" id="UP000591131"/>
    </source>
</evidence>
<comment type="catalytic activity">
    <reaction evidence="9">
        <text>L-lysyl-[protein] + acetyl-CoA = N(6)-acetyl-L-lysyl-[protein] + CoA + H(+)</text>
        <dbReference type="Rhea" id="RHEA:45948"/>
        <dbReference type="Rhea" id="RHEA-COMP:9752"/>
        <dbReference type="Rhea" id="RHEA-COMP:10731"/>
        <dbReference type="ChEBI" id="CHEBI:15378"/>
        <dbReference type="ChEBI" id="CHEBI:29969"/>
        <dbReference type="ChEBI" id="CHEBI:57287"/>
        <dbReference type="ChEBI" id="CHEBI:57288"/>
        <dbReference type="ChEBI" id="CHEBI:61930"/>
        <dbReference type="EC" id="2.3.1.48"/>
    </reaction>
</comment>
<feature type="chain" id="PRO_5029454945" description="N-alpha-acetyltransferase 60" evidence="11">
    <location>
        <begin position="21"/>
        <end position="191"/>
    </location>
</feature>
<dbReference type="AlphaFoldDB" id="A0A7J6M1B2"/>
<reference evidence="13 14" key="1">
    <citation type="submission" date="2020-04" db="EMBL/GenBank/DDBJ databases">
        <title>Perkinsus chesapeaki whole genome sequence.</title>
        <authorList>
            <person name="Bogema D.R."/>
        </authorList>
    </citation>
    <scope>NUCLEOTIDE SEQUENCE [LARGE SCALE GENOMIC DNA]</scope>
    <source>
        <strain evidence="13">ATCC PRA-425</strain>
    </source>
</reference>
<feature type="domain" description="N-acetyltransferase" evidence="12">
    <location>
        <begin position="12"/>
        <end position="188"/>
    </location>
</feature>
<organism evidence="13 14">
    <name type="scientific">Perkinsus chesapeaki</name>
    <name type="common">Clam parasite</name>
    <name type="synonym">Perkinsus andrewsi</name>
    <dbReference type="NCBI Taxonomy" id="330153"/>
    <lineage>
        <taxon>Eukaryota</taxon>
        <taxon>Sar</taxon>
        <taxon>Alveolata</taxon>
        <taxon>Perkinsozoa</taxon>
        <taxon>Perkinsea</taxon>
        <taxon>Perkinsida</taxon>
        <taxon>Perkinsidae</taxon>
        <taxon>Perkinsus</taxon>
    </lineage>
</organism>
<comment type="catalytic activity">
    <reaction evidence="10">
        <text>N-terminal L-methionyl-[transmembrane protein] + acetyl-CoA = N-terminal N(alpha)-acetyl-L-methionyl-[transmembrane protein] + CoA + H(+)</text>
        <dbReference type="Rhea" id="RHEA:50604"/>
        <dbReference type="Rhea" id="RHEA-COMP:12745"/>
        <dbReference type="Rhea" id="RHEA-COMP:12746"/>
        <dbReference type="ChEBI" id="CHEBI:15378"/>
        <dbReference type="ChEBI" id="CHEBI:57287"/>
        <dbReference type="ChEBI" id="CHEBI:57288"/>
        <dbReference type="ChEBI" id="CHEBI:64731"/>
        <dbReference type="ChEBI" id="CHEBI:133414"/>
        <dbReference type="EC" id="2.3.1.259"/>
    </reaction>
</comment>
<dbReference type="PANTHER" id="PTHR14744">
    <property type="entry name" value="N-ALPHA-ACETYLTRANSFERASE 60"/>
    <property type="match status" value="1"/>
</dbReference>
<dbReference type="InterPro" id="IPR045141">
    <property type="entry name" value="NAA60-like"/>
</dbReference>
<dbReference type="Gene3D" id="3.40.630.30">
    <property type="match status" value="1"/>
</dbReference>
<dbReference type="Pfam" id="PF00583">
    <property type="entry name" value="Acetyltransf_1"/>
    <property type="match status" value="1"/>
</dbReference>
<dbReference type="OrthoDB" id="444033at2759"/>
<dbReference type="CDD" id="cd04301">
    <property type="entry name" value="NAT_SF"/>
    <property type="match status" value="1"/>
</dbReference>
<dbReference type="EC" id="2.3.1.48" evidence="1"/>
<proteinExistence type="inferred from homology"/>
<keyword evidence="5" id="KW-0012">Acyltransferase</keyword>
<evidence type="ECO:0000256" key="2">
    <source>
        <dbReference type="ARBA" id="ARBA00022679"/>
    </source>
</evidence>
<comment type="similarity">
    <text evidence="6">Belongs to the acetyltransferase family. NAA60 subfamily.</text>
</comment>
<evidence type="ECO:0000313" key="13">
    <source>
        <dbReference type="EMBL" id="KAF4664881.1"/>
    </source>
</evidence>
<evidence type="ECO:0000256" key="9">
    <source>
        <dbReference type="ARBA" id="ARBA00048017"/>
    </source>
</evidence>
<keyword evidence="11" id="KW-0732">Signal</keyword>
<dbReference type="GO" id="GO:0007059">
    <property type="term" value="P:chromosome segregation"/>
    <property type="evidence" value="ECO:0007669"/>
    <property type="project" value="UniProtKB-KW"/>
</dbReference>
<feature type="signal peptide" evidence="11">
    <location>
        <begin position="1"/>
        <end position="20"/>
    </location>
</feature>
<dbReference type="SUPFAM" id="SSF55729">
    <property type="entry name" value="Acyl-CoA N-acyltransferases (Nat)"/>
    <property type="match status" value="1"/>
</dbReference>
<name>A0A7J6M1B2_PERCH</name>
<gene>
    <name evidence="13" type="ORF">FOL47_004895</name>
</gene>
<keyword evidence="3" id="KW-0159">Chromosome partition</keyword>
<dbReference type="PROSITE" id="PS51186">
    <property type="entry name" value="GNAT"/>
    <property type="match status" value="1"/>
</dbReference>
<evidence type="ECO:0000259" key="12">
    <source>
        <dbReference type="PROSITE" id="PS51186"/>
    </source>
</evidence>
<dbReference type="Proteomes" id="UP000591131">
    <property type="component" value="Unassembled WGS sequence"/>
</dbReference>